<keyword evidence="1" id="KW-1133">Transmembrane helix</keyword>
<gene>
    <name evidence="2" type="ORF">B5D80_13635</name>
</gene>
<keyword evidence="1" id="KW-0472">Membrane</keyword>
<feature type="transmembrane region" description="Helical" evidence="1">
    <location>
        <begin position="12"/>
        <end position="36"/>
    </location>
</feature>
<dbReference type="EMBL" id="MZMV01000019">
    <property type="protein sequence ID" value="OWV07841.1"/>
    <property type="molecule type" value="Genomic_DNA"/>
</dbReference>
<name>A0A246RM44_9ACTN</name>
<comment type="caution">
    <text evidence="2">The sequence shown here is derived from an EMBL/GenBank/DDBJ whole genome shotgun (WGS) entry which is preliminary data.</text>
</comment>
<evidence type="ECO:0000256" key="1">
    <source>
        <dbReference type="SAM" id="Phobius"/>
    </source>
</evidence>
<feature type="transmembrane region" description="Helical" evidence="1">
    <location>
        <begin position="56"/>
        <end position="79"/>
    </location>
</feature>
<accession>A0A246RM44</accession>
<evidence type="ECO:0000313" key="2">
    <source>
        <dbReference type="EMBL" id="OWV07841.1"/>
    </source>
</evidence>
<dbReference type="AlphaFoldDB" id="A0A246RM44"/>
<dbReference type="Proteomes" id="UP000197174">
    <property type="component" value="Unassembled WGS sequence"/>
</dbReference>
<organism evidence="2 3">
    <name type="scientific">Micromonospora wenchangensis</name>
    <dbReference type="NCBI Taxonomy" id="1185415"/>
    <lineage>
        <taxon>Bacteria</taxon>
        <taxon>Bacillati</taxon>
        <taxon>Actinomycetota</taxon>
        <taxon>Actinomycetes</taxon>
        <taxon>Micromonosporales</taxon>
        <taxon>Micromonosporaceae</taxon>
        <taxon>Micromonospora</taxon>
    </lineage>
</organism>
<sequence>MSTEIKTSTPITWWGRLSAVLGAVVLSVFVPVAAWASSGTGELVVEAARRRSRGGGFGVLGLLCCLVVVGGIVLLVVLLTRNRRNRPPR</sequence>
<keyword evidence="1" id="KW-0812">Transmembrane</keyword>
<evidence type="ECO:0000313" key="3">
    <source>
        <dbReference type="Proteomes" id="UP000197174"/>
    </source>
</evidence>
<proteinExistence type="predicted"/>
<reference evidence="2 3" key="1">
    <citation type="submission" date="2017-03" db="EMBL/GenBank/DDBJ databases">
        <title>Whole genome sequence of Micromonospora wenchangensis, isolated from mangrove soil.</title>
        <authorList>
            <person name="Yang H."/>
        </authorList>
    </citation>
    <scope>NUCLEOTIDE SEQUENCE [LARGE SCALE GENOMIC DNA]</scope>
    <source>
        <strain evidence="2 3">CCTCC AA 2012002</strain>
    </source>
</reference>
<keyword evidence="3" id="KW-1185">Reference proteome</keyword>
<protein>
    <submittedName>
        <fullName evidence="2">Uncharacterized protein</fullName>
    </submittedName>
</protein>
<dbReference type="RefSeq" id="WP_088644227.1">
    <property type="nucleotide sequence ID" value="NZ_CBDRBW010000025.1"/>
</dbReference>